<dbReference type="Pfam" id="PF13439">
    <property type="entry name" value="Glyco_transf_4"/>
    <property type="match status" value="1"/>
</dbReference>
<protein>
    <submittedName>
        <fullName evidence="3">Glycosyltransferase family 4 protein</fullName>
    </submittedName>
</protein>
<evidence type="ECO:0000259" key="1">
    <source>
        <dbReference type="Pfam" id="PF00534"/>
    </source>
</evidence>
<organism evidence="3 4">
    <name type="scientific">Candidatus Iainarchaeum sp</name>
    <dbReference type="NCBI Taxonomy" id="3101447"/>
    <lineage>
        <taxon>Archaea</taxon>
        <taxon>Candidatus Iainarchaeota</taxon>
        <taxon>Candidatus Iainarchaeia</taxon>
        <taxon>Candidatus Iainarchaeales</taxon>
        <taxon>Candidatus Iainarchaeaceae</taxon>
        <taxon>Candidatus Iainarchaeum</taxon>
    </lineage>
</organism>
<evidence type="ECO:0000313" key="3">
    <source>
        <dbReference type="EMBL" id="MBS3063607.1"/>
    </source>
</evidence>
<dbReference type="InterPro" id="IPR001296">
    <property type="entry name" value="Glyco_trans_1"/>
</dbReference>
<evidence type="ECO:0000313" key="4">
    <source>
        <dbReference type="Proteomes" id="UP000678237"/>
    </source>
</evidence>
<dbReference type="CDD" id="cd03801">
    <property type="entry name" value="GT4_PimA-like"/>
    <property type="match status" value="1"/>
</dbReference>
<dbReference type="PANTHER" id="PTHR45947">
    <property type="entry name" value="SULFOQUINOVOSYL TRANSFERASE SQD2"/>
    <property type="match status" value="1"/>
</dbReference>
<dbReference type="AlphaFoldDB" id="A0A8T4LAA0"/>
<dbReference type="Pfam" id="PF00534">
    <property type="entry name" value="Glycos_transf_1"/>
    <property type="match status" value="1"/>
</dbReference>
<dbReference type="EMBL" id="JAGVWE010000006">
    <property type="protein sequence ID" value="MBS3063607.1"/>
    <property type="molecule type" value="Genomic_DNA"/>
</dbReference>
<dbReference type="GO" id="GO:0016757">
    <property type="term" value="F:glycosyltransferase activity"/>
    <property type="evidence" value="ECO:0007669"/>
    <property type="project" value="InterPro"/>
</dbReference>
<dbReference type="SUPFAM" id="SSF53756">
    <property type="entry name" value="UDP-Glycosyltransferase/glycogen phosphorylase"/>
    <property type="match status" value="1"/>
</dbReference>
<reference evidence="3" key="1">
    <citation type="submission" date="2021-03" db="EMBL/GenBank/DDBJ databases">
        <authorList>
            <person name="Jaffe A."/>
        </authorList>
    </citation>
    <scope>NUCLEOTIDE SEQUENCE</scope>
    <source>
        <strain evidence="3">RIFCSPLOWO2_01_FULL_58_19</strain>
    </source>
</reference>
<gene>
    <name evidence="3" type="ORF">J4203_07130</name>
</gene>
<sequence>MKFVLVIPNYFPAVFGAEKALQETCEYLAKKHEVHVITRQFDGTPAEAEMNGVKIHRVFPCIGFQTINHRFYAALFFPSAWLKLFKLGKDAMILSQGFSANLAGSVYSRVSGQPLIIFFQGGDMGDYTEHAIPFSDILMGFIVRSARKAVCVSNYVAKRVSIFRPRACVIVPNGVDLHKFTPTKQKDGKPRVLLSVSRLTPKNGLDLVIQALPLVRDIDFWVVGEGDQRGALEGLAKKLGVAERVRFLGYVPHDRLNEYLHKAHAFIRVSRDEGFGIAYLEAMAAGIPIISTGVGGIAEFAVYEKCAFEPESIANAIQQVVGNTTVSERLAREGLQKAKEFAQEEICKKIEAELLEVRDWGKERQILLSH</sequence>
<name>A0A8T4LAA0_9ARCH</name>
<dbReference type="InterPro" id="IPR050194">
    <property type="entry name" value="Glycosyltransferase_grp1"/>
</dbReference>
<reference evidence="3" key="2">
    <citation type="submission" date="2021-05" db="EMBL/GenBank/DDBJ databases">
        <title>Protein family content uncovers lineage relationships and bacterial pathway maintenance mechanisms in DPANN archaea.</title>
        <authorList>
            <person name="Castelle C.J."/>
            <person name="Meheust R."/>
            <person name="Jaffe A.L."/>
            <person name="Seitz K."/>
            <person name="Gong X."/>
            <person name="Baker B.J."/>
            <person name="Banfield J.F."/>
        </authorList>
    </citation>
    <scope>NUCLEOTIDE SEQUENCE</scope>
    <source>
        <strain evidence="3">RIFCSPLOWO2_01_FULL_58_19</strain>
    </source>
</reference>
<dbReference type="Proteomes" id="UP000678237">
    <property type="component" value="Unassembled WGS sequence"/>
</dbReference>
<proteinExistence type="predicted"/>
<evidence type="ECO:0000259" key="2">
    <source>
        <dbReference type="Pfam" id="PF13439"/>
    </source>
</evidence>
<comment type="caution">
    <text evidence="3">The sequence shown here is derived from an EMBL/GenBank/DDBJ whole genome shotgun (WGS) entry which is preliminary data.</text>
</comment>
<dbReference type="PANTHER" id="PTHR45947:SF3">
    <property type="entry name" value="SULFOQUINOVOSYL TRANSFERASE SQD2"/>
    <property type="match status" value="1"/>
</dbReference>
<accession>A0A8T4LAA0</accession>
<dbReference type="InterPro" id="IPR028098">
    <property type="entry name" value="Glyco_trans_4-like_N"/>
</dbReference>
<feature type="domain" description="Glycosyltransferase subfamily 4-like N-terminal" evidence="2">
    <location>
        <begin position="16"/>
        <end position="178"/>
    </location>
</feature>
<dbReference type="Gene3D" id="3.40.50.2000">
    <property type="entry name" value="Glycogen Phosphorylase B"/>
    <property type="match status" value="2"/>
</dbReference>
<feature type="domain" description="Glycosyl transferase family 1" evidence="1">
    <location>
        <begin position="184"/>
        <end position="334"/>
    </location>
</feature>